<evidence type="ECO:0000313" key="2">
    <source>
        <dbReference type="EMBL" id="XBS66523.1"/>
    </source>
</evidence>
<dbReference type="Gene3D" id="3.40.50.1820">
    <property type="entry name" value="alpha/beta hydrolase"/>
    <property type="match status" value="1"/>
</dbReference>
<protein>
    <submittedName>
        <fullName evidence="2">Uncharacterized protein</fullName>
    </submittedName>
</protein>
<dbReference type="InterPro" id="IPR029058">
    <property type="entry name" value="AB_hydrolase_fold"/>
</dbReference>
<evidence type="ECO:0000256" key="1">
    <source>
        <dbReference type="SAM" id="Phobius"/>
    </source>
</evidence>
<feature type="transmembrane region" description="Helical" evidence="1">
    <location>
        <begin position="108"/>
        <end position="128"/>
    </location>
</feature>
<dbReference type="EMBL" id="CP157942">
    <property type="protein sequence ID" value="XBS66523.1"/>
    <property type="molecule type" value="Genomic_DNA"/>
</dbReference>
<organism evidence="2">
    <name type="scientific">Wolbachia endosymbiont of Armadillidium arcangelii</name>
    <dbReference type="NCBI Taxonomy" id="3158571"/>
    <lineage>
        <taxon>Bacteria</taxon>
        <taxon>Pseudomonadati</taxon>
        <taxon>Pseudomonadota</taxon>
        <taxon>Alphaproteobacteria</taxon>
        <taxon>Rickettsiales</taxon>
        <taxon>Anaplasmataceae</taxon>
        <taxon>Wolbachieae</taxon>
        <taxon>Wolbachia</taxon>
    </lineage>
</organism>
<accession>A0AAU7Q0I4</accession>
<gene>
    <name evidence="2" type="ORF">ABLO99_04425</name>
</gene>
<name>A0AAU7Q0I4_9RICK</name>
<dbReference type="AlphaFoldDB" id="A0AAU7Q0I4"/>
<sequence length="405" mass="45786">MKVIKTIVNNTNQGSKGNRKHLVYFFGLGESIKYNNESSDWGKWVSNKNIDIHLFDYHYMNFCYPEYFHDTKFRLKQVLITVATVSVIGFSGYFIIASQMLIWLKLPVFIVFLIPAIIAAAIMVFYPITASLTKFVTKGKDPIKAGMAMVTGLLEKGVHPDDIILMGNSLGGGIAAEVLKKFEEENIFFTFIHSNSYDSWINVPKSQNSLVGVFFRRTAVITDAFFRYCGADYKPNEIIKSTKAPVLAANRWGDMIIDSAAQSVPNLRKSEGNHESIGKNGFKVTAILLHRYGDGKCETIKDSIHVDKLTHMLVGNMSYLESQERVLRSKSPCTYEKLLGDFIDEAHTYLKENKLNNRFKLNTFQHSKLYQEIKKNAVLLIDRPSSKLITNDESLETASSSIKTP</sequence>
<feature type="transmembrane region" description="Helical" evidence="1">
    <location>
        <begin position="78"/>
        <end position="102"/>
    </location>
</feature>
<keyword evidence="1" id="KW-1133">Transmembrane helix</keyword>
<dbReference type="RefSeq" id="WP_349966895.1">
    <property type="nucleotide sequence ID" value="NZ_CP157942.1"/>
</dbReference>
<dbReference type="SUPFAM" id="SSF53474">
    <property type="entry name" value="alpha/beta-Hydrolases"/>
    <property type="match status" value="2"/>
</dbReference>
<keyword evidence="1" id="KW-0472">Membrane</keyword>
<keyword evidence="1" id="KW-0812">Transmembrane</keyword>
<proteinExistence type="predicted"/>
<reference evidence="2" key="1">
    <citation type="submission" date="2024-06" db="EMBL/GenBank/DDBJ databases">
        <authorList>
            <person name="Dussert Y."/>
            <person name="Peccoud J."/>
            <person name="Pigeault R."/>
        </authorList>
    </citation>
    <scope>NUCLEOTIDE SEQUENCE</scope>
    <source>
        <strain evidence="2">WArc</strain>
    </source>
</reference>